<comment type="similarity">
    <text evidence="8">Belongs to the tRNA nucleotidyltransferase/poly(A) polymerase family.</text>
</comment>
<gene>
    <name evidence="11" type="ordered locus">Plav_2237</name>
</gene>
<feature type="domain" description="tRNA nucleotidyltransferase/poly(A) polymerase RNA and SrmB- binding" evidence="10">
    <location>
        <begin position="192"/>
        <end position="241"/>
    </location>
</feature>
<dbReference type="Gene3D" id="3.30.460.10">
    <property type="entry name" value="Beta Polymerase, domain 2"/>
    <property type="match status" value="1"/>
</dbReference>
<evidence type="ECO:0000256" key="4">
    <source>
        <dbReference type="ARBA" id="ARBA00022695"/>
    </source>
</evidence>
<dbReference type="PANTHER" id="PTHR46173">
    <property type="entry name" value="CCA TRNA NUCLEOTIDYLTRANSFERASE 1, MITOCHONDRIAL"/>
    <property type="match status" value="1"/>
</dbReference>
<dbReference type="Pfam" id="PF12627">
    <property type="entry name" value="PolyA_pol_RNAbd"/>
    <property type="match status" value="1"/>
</dbReference>
<dbReference type="InterPro" id="IPR050264">
    <property type="entry name" value="Bact_CCA-adding_enz_type3_sf"/>
</dbReference>
<reference evidence="11 12" key="1">
    <citation type="journal article" date="2011" name="Stand. Genomic Sci.">
        <title>Complete genome sequence of Parvibaculum lavamentivorans type strain (DS-1(T)).</title>
        <authorList>
            <person name="Schleheck D."/>
            <person name="Weiss M."/>
            <person name="Pitluck S."/>
            <person name="Bruce D."/>
            <person name="Land M.L."/>
            <person name="Han S."/>
            <person name="Saunders E."/>
            <person name="Tapia R."/>
            <person name="Detter C."/>
            <person name="Brettin T."/>
            <person name="Han J."/>
            <person name="Woyke T."/>
            <person name="Goodwin L."/>
            <person name="Pennacchio L."/>
            <person name="Nolan M."/>
            <person name="Cook A.M."/>
            <person name="Kjelleberg S."/>
            <person name="Thomas T."/>
        </authorList>
    </citation>
    <scope>NUCLEOTIDE SEQUENCE [LARGE SCALE GENOMIC DNA]</scope>
    <source>
        <strain evidence="12">DS-1 / DSM 13023 / NCIMB 13966</strain>
    </source>
</reference>
<evidence type="ECO:0000256" key="8">
    <source>
        <dbReference type="RuleBase" id="RU003953"/>
    </source>
</evidence>
<evidence type="ECO:0000259" key="10">
    <source>
        <dbReference type="Pfam" id="PF12627"/>
    </source>
</evidence>
<evidence type="ECO:0000256" key="3">
    <source>
        <dbReference type="ARBA" id="ARBA00022694"/>
    </source>
</evidence>
<accession>A7HVB8</accession>
<evidence type="ECO:0000313" key="11">
    <source>
        <dbReference type="EMBL" id="ABS63851.1"/>
    </source>
</evidence>
<keyword evidence="4 11" id="KW-0548">Nucleotidyltransferase</keyword>
<evidence type="ECO:0000256" key="1">
    <source>
        <dbReference type="ARBA" id="ARBA00001946"/>
    </source>
</evidence>
<organism evidence="11 12">
    <name type="scientific">Parvibaculum lavamentivorans (strain DS-1 / DSM 13023 / NCIMB 13966)</name>
    <dbReference type="NCBI Taxonomy" id="402881"/>
    <lineage>
        <taxon>Bacteria</taxon>
        <taxon>Pseudomonadati</taxon>
        <taxon>Pseudomonadota</taxon>
        <taxon>Alphaproteobacteria</taxon>
        <taxon>Hyphomicrobiales</taxon>
        <taxon>Parvibaculaceae</taxon>
        <taxon>Parvibaculum</taxon>
    </lineage>
</organism>
<dbReference type="GO" id="GO:0008033">
    <property type="term" value="P:tRNA processing"/>
    <property type="evidence" value="ECO:0007669"/>
    <property type="project" value="UniProtKB-KW"/>
</dbReference>
<sequence length="417" mass="46591">MTAENSLARAAWLNEPDTRAVMEALAAKGGTARFVGGAVRNQLMGEPVSDIDIATTETPDAAKALLEAKGIKVVPTGIDHGTITAVTPTRHFEITTLRVDVKTDGRRADVAFTEDWTADAGRRDFTMNALYGDADGTIHDPLGGLADLKARRVRFIGDAHERIREDYLRILRFFRFHAWYGKGEPDEAGLRAAAEEREGLRQLSGERVRDELFKTITADNAAAAFRQMAAAGILQIVLPEASRLDRFEKLVEIEAQQLFVQKPDPVLRLGAMLDLDKAGVEALAARLKLSNRDRDRLIAMLTDTTKIVCYLSMREVRRALYQMGLQLFKDRVSLGWAEDRRGHNAFQWRAMLAMADSWEKPVLPLTGEMIKAAGVPEGPQIGRIRDEVEEWWIDSDFIDDEFSIIERLKAIVQATVY</sequence>
<dbReference type="EMBL" id="CP000774">
    <property type="protein sequence ID" value="ABS63851.1"/>
    <property type="molecule type" value="Genomic_DNA"/>
</dbReference>
<dbReference type="InterPro" id="IPR043519">
    <property type="entry name" value="NT_sf"/>
</dbReference>
<dbReference type="GO" id="GO:0000166">
    <property type="term" value="F:nucleotide binding"/>
    <property type="evidence" value="ECO:0007669"/>
    <property type="project" value="UniProtKB-KW"/>
</dbReference>
<dbReference type="GO" id="GO:0000049">
    <property type="term" value="F:tRNA binding"/>
    <property type="evidence" value="ECO:0007669"/>
    <property type="project" value="TreeGrafter"/>
</dbReference>
<keyword evidence="8" id="KW-0694">RNA-binding</keyword>
<evidence type="ECO:0000313" key="12">
    <source>
        <dbReference type="Proteomes" id="UP000006377"/>
    </source>
</evidence>
<dbReference type="STRING" id="402881.Plav_2237"/>
<dbReference type="Gene3D" id="1.10.3090.10">
    <property type="entry name" value="cca-adding enzyme, domain 2"/>
    <property type="match status" value="1"/>
</dbReference>
<dbReference type="KEGG" id="pla:Plav_2237"/>
<dbReference type="CDD" id="cd05398">
    <property type="entry name" value="NT_ClassII-CCAase"/>
    <property type="match status" value="1"/>
</dbReference>
<evidence type="ECO:0000256" key="2">
    <source>
        <dbReference type="ARBA" id="ARBA00022679"/>
    </source>
</evidence>
<dbReference type="AlphaFoldDB" id="A7HVB8"/>
<evidence type="ECO:0000256" key="5">
    <source>
        <dbReference type="ARBA" id="ARBA00022723"/>
    </source>
</evidence>
<feature type="domain" description="Poly A polymerase head" evidence="9">
    <location>
        <begin position="32"/>
        <end position="154"/>
    </location>
</feature>
<dbReference type="GO" id="GO:0046872">
    <property type="term" value="F:metal ion binding"/>
    <property type="evidence" value="ECO:0007669"/>
    <property type="project" value="UniProtKB-KW"/>
</dbReference>
<keyword evidence="7" id="KW-0460">Magnesium</keyword>
<comment type="cofactor">
    <cofactor evidence="1">
        <name>Mg(2+)</name>
        <dbReference type="ChEBI" id="CHEBI:18420"/>
    </cofactor>
</comment>
<dbReference type="InterPro" id="IPR002646">
    <property type="entry name" value="PolA_pol_head_dom"/>
</dbReference>
<keyword evidence="3" id="KW-0819">tRNA processing</keyword>
<keyword evidence="12" id="KW-1185">Reference proteome</keyword>
<keyword evidence="2 8" id="KW-0808">Transferase</keyword>
<dbReference type="Proteomes" id="UP000006377">
    <property type="component" value="Chromosome"/>
</dbReference>
<name>A7HVB8_PARL1</name>
<dbReference type="SUPFAM" id="SSF81301">
    <property type="entry name" value="Nucleotidyltransferase"/>
    <property type="match status" value="1"/>
</dbReference>
<dbReference type="InterPro" id="IPR032828">
    <property type="entry name" value="PolyA_RNA-bd"/>
</dbReference>
<dbReference type="HOGENOM" id="CLU_015961_2_3_5"/>
<dbReference type="OrthoDB" id="9805698at2"/>
<keyword evidence="6" id="KW-0547">Nucleotide-binding</keyword>
<evidence type="ECO:0000259" key="9">
    <source>
        <dbReference type="Pfam" id="PF01743"/>
    </source>
</evidence>
<evidence type="ECO:0000256" key="6">
    <source>
        <dbReference type="ARBA" id="ARBA00022741"/>
    </source>
</evidence>
<dbReference type="PANTHER" id="PTHR46173:SF1">
    <property type="entry name" value="CCA TRNA NUCLEOTIDYLTRANSFERASE 1, MITOCHONDRIAL"/>
    <property type="match status" value="1"/>
</dbReference>
<proteinExistence type="inferred from homology"/>
<dbReference type="GO" id="GO:0016779">
    <property type="term" value="F:nucleotidyltransferase activity"/>
    <property type="evidence" value="ECO:0007669"/>
    <property type="project" value="UniProtKB-KW"/>
</dbReference>
<keyword evidence="5" id="KW-0479">Metal-binding</keyword>
<dbReference type="SUPFAM" id="SSF81891">
    <property type="entry name" value="Poly A polymerase C-terminal region-like"/>
    <property type="match status" value="1"/>
</dbReference>
<dbReference type="eggNOG" id="COG0617">
    <property type="taxonomic scope" value="Bacteria"/>
</dbReference>
<protein>
    <submittedName>
        <fullName evidence="11">Polynucleotide adenylyltransferase region</fullName>
    </submittedName>
</protein>
<evidence type="ECO:0000256" key="7">
    <source>
        <dbReference type="ARBA" id="ARBA00022842"/>
    </source>
</evidence>
<dbReference type="RefSeq" id="WP_012111156.1">
    <property type="nucleotide sequence ID" value="NC_009719.1"/>
</dbReference>
<dbReference type="Pfam" id="PF01743">
    <property type="entry name" value="PolyA_pol"/>
    <property type="match status" value="1"/>
</dbReference>